<organism evidence="1 2">
    <name type="scientific">Dyadobacter flavalbus</name>
    <dbReference type="NCBI Taxonomy" id="2579942"/>
    <lineage>
        <taxon>Bacteria</taxon>
        <taxon>Pseudomonadati</taxon>
        <taxon>Bacteroidota</taxon>
        <taxon>Cytophagia</taxon>
        <taxon>Cytophagales</taxon>
        <taxon>Spirosomataceae</taxon>
        <taxon>Dyadobacter</taxon>
    </lineage>
</organism>
<sequence>MQPADNPNEEEKLLAEKHQLRSDALLEKHKAEVLASELNNESEDFKSKMLLRHACELSHLSQQFFNQWIDLTEQEKKPD</sequence>
<evidence type="ECO:0000313" key="1">
    <source>
        <dbReference type="EMBL" id="KAA6438500.1"/>
    </source>
</evidence>
<evidence type="ECO:0000313" key="2">
    <source>
        <dbReference type="Proteomes" id="UP000323994"/>
    </source>
</evidence>
<proteinExistence type="predicted"/>
<keyword evidence="2" id="KW-1185">Reference proteome</keyword>
<accession>A0A5M8QTY3</accession>
<protein>
    <submittedName>
        <fullName evidence="1">Uncharacterized protein</fullName>
    </submittedName>
</protein>
<dbReference type="AlphaFoldDB" id="A0A5M8QTY3"/>
<comment type="caution">
    <text evidence="1">The sequence shown here is derived from an EMBL/GenBank/DDBJ whole genome shotgun (WGS) entry which is preliminary data.</text>
</comment>
<dbReference type="OrthoDB" id="9873148at2"/>
<name>A0A5M8QTY3_9BACT</name>
<dbReference type="EMBL" id="VBSN01000049">
    <property type="protein sequence ID" value="KAA6438500.1"/>
    <property type="molecule type" value="Genomic_DNA"/>
</dbReference>
<gene>
    <name evidence="1" type="ORF">FEM33_17590</name>
</gene>
<reference evidence="1 2" key="1">
    <citation type="submission" date="2019-05" db="EMBL/GenBank/DDBJ databases">
        <authorList>
            <person name="Qu J.-H."/>
        </authorList>
    </citation>
    <scope>NUCLEOTIDE SEQUENCE [LARGE SCALE GENOMIC DNA]</scope>
    <source>
        <strain evidence="1 2">NS28</strain>
    </source>
</reference>
<dbReference type="Proteomes" id="UP000323994">
    <property type="component" value="Unassembled WGS sequence"/>
</dbReference>
<dbReference type="RefSeq" id="WP_139013302.1">
    <property type="nucleotide sequence ID" value="NZ_VBSN01000049.1"/>
</dbReference>